<dbReference type="InterPro" id="IPR001128">
    <property type="entry name" value="Cyt_P450"/>
</dbReference>
<comment type="cofactor">
    <cofactor evidence="1 10">
        <name>heme</name>
        <dbReference type="ChEBI" id="CHEBI:30413"/>
    </cofactor>
</comment>
<dbReference type="InterPro" id="IPR017972">
    <property type="entry name" value="Cyt_P450_CS"/>
</dbReference>
<evidence type="ECO:0000256" key="2">
    <source>
        <dbReference type="ARBA" id="ARBA00004370"/>
    </source>
</evidence>
<comment type="similarity">
    <text evidence="3 11">Belongs to the cytochrome P450 family.</text>
</comment>
<keyword evidence="9 12" id="KW-0472">Membrane</keyword>
<evidence type="ECO:0000256" key="4">
    <source>
        <dbReference type="ARBA" id="ARBA00022617"/>
    </source>
</evidence>
<keyword evidence="14" id="KW-1185">Reference proteome</keyword>
<feature type="binding site" description="axial binding residue" evidence="10">
    <location>
        <position position="493"/>
    </location>
    <ligand>
        <name>heme</name>
        <dbReference type="ChEBI" id="CHEBI:30413"/>
    </ligand>
    <ligandPart>
        <name>Fe</name>
        <dbReference type="ChEBI" id="CHEBI:18248"/>
    </ligandPart>
</feature>
<dbReference type="GO" id="GO:0005506">
    <property type="term" value="F:iron ion binding"/>
    <property type="evidence" value="ECO:0007669"/>
    <property type="project" value="InterPro"/>
</dbReference>
<dbReference type="GO" id="GO:0004497">
    <property type="term" value="F:monooxygenase activity"/>
    <property type="evidence" value="ECO:0007669"/>
    <property type="project" value="UniProtKB-KW"/>
</dbReference>
<evidence type="ECO:0000313" key="14">
    <source>
        <dbReference type="Proteomes" id="UP000054248"/>
    </source>
</evidence>
<evidence type="ECO:0000256" key="6">
    <source>
        <dbReference type="ARBA" id="ARBA00023002"/>
    </source>
</evidence>
<reference evidence="13 14" key="1">
    <citation type="submission" date="2014-04" db="EMBL/GenBank/DDBJ databases">
        <authorList>
            <consortium name="DOE Joint Genome Institute"/>
            <person name="Kuo A."/>
            <person name="Girlanda M."/>
            <person name="Perotto S."/>
            <person name="Kohler A."/>
            <person name="Nagy L.G."/>
            <person name="Floudas D."/>
            <person name="Copeland A."/>
            <person name="Barry K.W."/>
            <person name="Cichocki N."/>
            <person name="Veneault-Fourrey C."/>
            <person name="LaButti K."/>
            <person name="Lindquist E.A."/>
            <person name="Lipzen A."/>
            <person name="Lundell T."/>
            <person name="Morin E."/>
            <person name="Murat C."/>
            <person name="Sun H."/>
            <person name="Tunlid A."/>
            <person name="Henrissat B."/>
            <person name="Grigoriev I.V."/>
            <person name="Hibbett D.S."/>
            <person name="Martin F."/>
            <person name="Nordberg H.P."/>
            <person name="Cantor M.N."/>
            <person name="Hua S.X."/>
        </authorList>
    </citation>
    <scope>NUCLEOTIDE SEQUENCE [LARGE SCALE GENOMIC DNA]</scope>
    <source>
        <strain evidence="13 14">MUT 4182</strain>
    </source>
</reference>
<dbReference type="CDD" id="cd11042">
    <property type="entry name" value="CYP51-like"/>
    <property type="match status" value="1"/>
</dbReference>
<keyword evidence="12" id="KW-1133">Transmembrane helix</keyword>
<keyword evidence="8 11" id="KW-0503">Monooxygenase</keyword>
<name>A0A0C3QN17_9AGAM</name>
<protein>
    <recommendedName>
        <fullName evidence="15">Lanosterol 14-alpha-demethylase</fullName>
    </recommendedName>
</protein>
<keyword evidence="7 10" id="KW-0408">Iron</keyword>
<dbReference type="PRINTS" id="PR00385">
    <property type="entry name" value="P450"/>
</dbReference>
<dbReference type="Proteomes" id="UP000054248">
    <property type="component" value="Unassembled WGS sequence"/>
</dbReference>
<evidence type="ECO:0000256" key="12">
    <source>
        <dbReference type="SAM" id="Phobius"/>
    </source>
</evidence>
<feature type="transmembrane region" description="Helical" evidence="12">
    <location>
        <begin position="55"/>
        <end position="73"/>
    </location>
</feature>
<dbReference type="PROSITE" id="PS00086">
    <property type="entry name" value="CYTOCHROME_P450"/>
    <property type="match status" value="1"/>
</dbReference>
<dbReference type="Pfam" id="PF00067">
    <property type="entry name" value="p450"/>
    <property type="match status" value="1"/>
</dbReference>
<dbReference type="OrthoDB" id="1055148at2759"/>
<dbReference type="PANTHER" id="PTHR24304:SF2">
    <property type="entry name" value="24-HYDROXYCHOLESTEROL 7-ALPHA-HYDROXYLASE"/>
    <property type="match status" value="1"/>
</dbReference>
<feature type="transmembrane region" description="Helical" evidence="12">
    <location>
        <begin position="20"/>
        <end position="43"/>
    </location>
</feature>
<dbReference type="SUPFAM" id="SSF48264">
    <property type="entry name" value="Cytochrome P450"/>
    <property type="match status" value="1"/>
</dbReference>
<accession>A0A0C3QN17</accession>
<evidence type="ECO:0000256" key="7">
    <source>
        <dbReference type="ARBA" id="ARBA00023004"/>
    </source>
</evidence>
<dbReference type="Gene3D" id="1.10.630.10">
    <property type="entry name" value="Cytochrome P450"/>
    <property type="match status" value="1"/>
</dbReference>
<evidence type="ECO:0000256" key="9">
    <source>
        <dbReference type="ARBA" id="ARBA00023136"/>
    </source>
</evidence>
<reference evidence="14" key="2">
    <citation type="submission" date="2015-01" db="EMBL/GenBank/DDBJ databases">
        <title>Evolutionary Origins and Diversification of the Mycorrhizal Mutualists.</title>
        <authorList>
            <consortium name="DOE Joint Genome Institute"/>
            <consortium name="Mycorrhizal Genomics Consortium"/>
            <person name="Kohler A."/>
            <person name="Kuo A."/>
            <person name="Nagy L.G."/>
            <person name="Floudas D."/>
            <person name="Copeland A."/>
            <person name="Barry K.W."/>
            <person name="Cichocki N."/>
            <person name="Veneault-Fourrey C."/>
            <person name="LaButti K."/>
            <person name="Lindquist E.A."/>
            <person name="Lipzen A."/>
            <person name="Lundell T."/>
            <person name="Morin E."/>
            <person name="Murat C."/>
            <person name="Riley R."/>
            <person name="Ohm R."/>
            <person name="Sun H."/>
            <person name="Tunlid A."/>
            <person name="Henrissat B."/>
            <person name="Grigoriev I.V."/>
            <person name="Hibbett D.S."/>
            <person name="Martin F."/>
        </authorList>
    </citation>
    <scope>NUCLEOTIDE SEQUENCE [LARGE SCALE GENOMIC DNA]</scope>
    <source>
        <strain evidence="14">MUT 4182</strain>
    </source>
</reference>
<evidence type="ECO:0008006" key="15">
    <source>
        <dbReference type="Google" id="ProtNLM"/>
    </source>
</evidence>
<sequence>MNSTLASASPYLASFPFPSSLPTAVVIPLAIVGAFIVICLVNGLSQILIPQDPSLPPLVFYWIPFFGSAASYGEEPLTFFFKCREKYGDVFTFVLMGRRMTVALGPKGNNFILGGRLTQVSAEEAYTHLTTPVFGKGVAYDVPNHVLMEQKRFVKVGLTIEHFRAYVAMIDKEVGDYFDSSRFFPTYQTGSTTEWGKFNAFRALSELTILTASRTLQGEEVRNGLDASFAQYYHDLDGGFTPLNFMFPNLPLPSYWRRDRAHKAMSDFYINVIQKRKEQGGSEAGYDMIESLMNQTYKDGRALYDYEVAHIMIALLMAGQHTSSATTSWALLHATARPDIMEKMWEEQVKLFGQPDGTLRPMTFEDMKEMPVLDSVIRETLRMHPPIHSIIRKVIAPMDVPGSLAAPSKDRSYQIPKGHFLLASPAVAQIDPKIWKNADTWEPGRWNDTDGVAAEEYKKYVDSEGDKVDYGFGLVSKGTESQYLPFGAGRHRCIGEQFAYVQVGTIIASFVRRIEMKIEGRVPDHNYRTMITLPKEPCNIMYRRRQAPSA</sequence>
<dbReference type="InterPro" id="IPR002403">
    <property type="entry name" value="Cyt_P450_E_grp-IV"/>
</dbReference>
<dbReference type="FunFam" id="1.10.630.10:FF:000033">
    <property type="entry name" value="14-alpha sterol demethylase"/>
    <property type="match status" value="1"/>
</dbReference>
<evidence type="ECO:0000313" key="13">
    <source>
        <dbReference type="EMBL" id="KIO28359.1"/>
    </source>
</evidence>
<evidence type="ECO:0000256" key="10">
    <source>
        <dbReference type="PIRSR" id="PIRSR602403-1"/>
    </source>
</evidence>
<dbReference type="HOGENOM" id="CLU_001570_15_0_1"/>
<evidence type="ECO:0000256" key="11">
    <source>
        <dbReference type="RuleBase" id="RU000461"/>
    </source>
</evidence>
<dbReference type="InterPro" id="IPR050529">
    <property type="entry name" value="CYP450_sterol_14alpha_dmase"/>
</dbReference>
<dbReference type="GO" id="GO:0016705">
    <property type="term" value="F:oxidoreductase activity, acting on paired donors, with incorporation or reduction of molecular oxygen"/>
    <property type="evidence" value="ECO:0007669"/>
    <property type="project" value="InterPro"/>
</dbReference>
<organism evidence="13 14">
    <name type="scientific">Tulasnella calospora MUT 4182</name>
    <dbReference type="NCBI Taxonomy" id="1051891"/>
    <lineage>
        <taxon>Eukaryota</taxon>
        <taxon>Fungi</taxon>
        <taxon>Dikarya</taxon>
        <taxon>Basidiomycota</taxon>
        <taxon>Agaricomycotina</taxon>
        <taxon>Agaricomycetes</taxon>
        <taxon>Cantharellales</taxon>
        <taxon>Tulasnellaceae</taxon>
        <taxon>Tulasnella</taxon>
    </lineage>
</organism>
<gene>
    <name evidence="13" type="ORF">M407DRAFT_14737</name>
</gene>
<comment type="subcellular location">
    <subcellularLocation>
        <location evidence="2">Membrane</location>
    </subcellularLocation>
</comment>
<evidence type="ECO:0000256" key="3">
    <source>
        <dbReference type="ARBA" id="ARBA00010617"/>
    </source>
</evidence>
<proteinExistence type="inferred from homology"/>
<dbReference type="AlphaFoldDB" id="A0A0C3QN17"/>
<dbReference type="PRINTS" id="PR00465">
    <property type="entry name" value="EP450IV"/>
</dbReference>
<dbReference type="GO" id="GO:0020037">
    <property type="term" value="F:heme binding"/>
    <property type="evidence" value="ECO:0007669"/>
    <property type="project" value="InterPro"/>
</dbReference>
<keyword evidence="12" id="KW-0812">Transmembrane</keyword>
<dbReference type="InterPro" id="IPR036396">
    <property type="entry name" value="Cyt_P450_sf"/>
</dbReference>
<dbReference type="GO" id="GO:0016020">
    <property type="term" value="C:membrane"/>
    <property type="evidence" value="ECO:0007669"/>
    <property type="project" value="UniProtKB-SubCell"/>
</dbReference>
<dbReference type="EMBL" id="KN822995">
    <property type="protein sequence ID" value="KIO28359.1"/>
    <property type="molecule type" value="Genomic_DNA"/>
</dbReference>
<evidence type="ECO:0000256" key="5">
    <source>
        <dbReference type="ARBA" id="ARBA00022723"/>
    </source>
</evidence>
<dbReference type="PANTHER" id="PTHR24304">
    <property type="entry name" value="CYTOCHROME P450 FAMILY 7"/>
    <property type="match status" value="1"/>
</dbReference>
<keyword evidence="6 11" id="KW-0560">Oxidoreductase</keyword>
<evidence type="ECO:0000256" key="1">
    <source>
        <dbReference type="ARBA" id="ARBA00001971"/>
    </source>
</evidence>
<evidence type="ECO:0000256" key="8">
    <source>
        <dbReference type="ARBA" id="ARBA00023033"/>
    </source>
</evidence>
<dbReference type="STRING" id="1051891.A0A0C3QN17"/>
<keyword evidence="4 10" id="KW-0349">Heme</keyword>
<keyword evidence="5 10" id="KW-0479">Metal-binding</keyword>